<keyword evidence="1" id="KW-1133">Transmembrane helix</keyword>
<evidence type="ECO:0008006" key="4">
    <source>
        <dbReference type="Google" id="ProtNLM"/>
    </source>
</evidence>
<proteinExistence type="predicted"/>
<feature type="transmembrane region" description="Helical" evidence="1">
    <location>
        <begin position="7"/>
        <end position="24"/>
    </location>
</feature>
<evidence type="ECO:0000313" key="2">
    <source>
        <dbReference type="EMBL" id="MFD1361421.1"/>
    </source>
</evidence>
<evidence type="ECO:0000256" key="1">
    <source>
        <dbReference type="SAM" id="Phobius"/>
    </source>
</evidence>
<protein>
    <recommendedName>
        <fullName evidence="4">DUF3993 domain-containing protein</fullName>
    </recommendedName>
</protein>
<evidence type="ECO:0000313" key="3">
    <source>
        <dbReference type="Proteomes" id="UP001597178"/>
    </source>
</evidence>
<keyword evidence="1" id="KW-0812">Transmembrane</keyword>
<gene>
    <name evidence="2" type="ORF">ACFQ4A_07110</name>
</gene>
<accession>A0ABW3ZSV3</accession>
<dbReference type="RefSeq" id="WP_382398979.1">
    <property type="nucleotide sequence ID" value="NZ_JBHTNH010000014.1"/>
</dbReference>
<name>A0ABW3ZSV3_9BACI</name>
<sequence>MTGKKRIVNVSFVMGIISLISYIAHPATEPAVLAEQDKSHSVGEVNGSEHDLAEKENVKHELSHAKVVKLTDQFMDMILQETDEANKVIHFDTKQAVLKEFENITTKDVASDYVQFYFHEASDGLYLKPTETPPWFHENHDYDMIRKDAGTVEVVQKNTTDLYGTYTVSIEFSWDNDQWSITNINHSNKSAKDESS</sequence>
<keyword evidence="3" id="KW-1185">Reference proteome</keyword>
<dbReference type="Proteomes" id="UP001597178">
    <property type="component" value="Unassembled WGS sequence"/>
</dbReference>
<reference evidence="3" key="1">
    <citation type="journal article" date="2019" name="Int. J. Syst. Evol. Microbiol.">
        <title>The Global Catalogue of Microorganisms (GCM) 10K type strain sequencing project: providing services to taxonomists for standard genome sequencing and annotation.</title>
        <authorList>
            <consortium name="The Broad Institute Genomics Platform"/>
            <consortium name="The Broad Institute Genome Sequencing Center for Infectious Disease"/>
            <person name="Wu L."/>
            <person name="Ma J."/>
        </authorList>
    </citation>
    <scope>NUCLEOTIDE SEQUENCE [LARGE SCALE GENOMIC DNA]</scope>
    <source>
        <strain evidence="3">CCUG 54822</strain>
    </source>
</reference>
<comment type="caution">
    <text evidence="2">The sequence shown here is derived from an EMBL/GenBank/DDBJ whole genome shotgun (WGS) entry which is preliminary data.</text>
</comment>
<organism evidence="2 3">
    <name type="scientific">Lentibacillus salinarum</name>
    <dbReference type="NCBI Taxonomy" id="446820"/>
    <lineage>
        <taxon>Bacteria</taxon>
        <taxon>Bacillati</taxon>
        <taxon>Bacillota</taxon>
        <taxon>Bacilli</taxon>
        <taxon>Bacillales</taxon>
        <taxon>Bacillaceae</taxon>
        <taxon>Lentibacillus</taxon>
    </lineage>
</organism>
<dbReference type="EMBL" id="JBHTNH010000014">
    <property type="protein sequence ID" value="MFD1361421.1"/>
    <property type="molecule type" value="Genomic_DNA"/>
</dbReference>
<keyword evidence="1" id="KW-0472">Membrane</keyword>